<accession>G5JI31</accession>
<sequence length="162" mass="19196">MNSAYRALYIYDLLINEEKVRTTDLAHTFNVHQRTILRDIETIRDYIHDIDFGLNQSIIFNQNHKSYSLVKHPTEDNSRTLIHVCFEMTKDLHQQLNQIYPSQIIESNHNKVTVEMTLSAPTAVNLCFDYRRDLRLISPDWLLAQLSTDIIRLLMIYFNQQL</sequence>
<dbReference type="Proteomes" id="UP000005413">
    <property type="component" value="Unassembled WGS sequence"/>
</dbReference>
<proteinExistence type="predicted"/>
<dbReference type="InterPro" id="IPR036388">
    <property type="entry name" value="WH-like_DNA-bd_sf"/>
</dbReference>
<dbReference type="InterPro" id="IPR013196">
    <property type="entry name" value="HTH_11"/>
</dbReference>
<reference evidence="2 3" key="1">
    <citation type="journal article" date="2012" name="BMC Genomics">
        <title>Comparative genomic analysis of the genus Staphylococcus including Staphylococcus aureus and its newly described sister species Staphylococcus simiae.</title>
        <authorList>
            <person name="Suzuki H."/>
            <person name="Lefebure T."/>
            <person name="Pavinski Bitar P."/>
            <person name="Stanhope M.J."/>
        </authorList>
    </citation>
    <scope>NUCLEOTIDE SEQUENCE [LARGE SCALE GENOMIC DNA]</scope>
    <source>
        <strain evidence="2 3">CCM 7213</strain>
    </source>
</reference>
<gene>
    <name evidence="2" type="ORF">SS7213T_05566</name>
</gene>
<dbReference type="PATRIC" id="fig|911238.3.peg.936"/>
<dbReference type="Pfam" id="PF08279">
    <property type="entry name" value="HTH_11"/>
    <property type="match status" value="1"/>
</dbReference>
<dbReference type="RefSeq" id="WP_002463418.1">
    <property type="nucleotide sequence ID" value="NZ_AEUN01000382.1"/>
</dbReference>
<dbReference type="EMBL" id="AEUN01000382">
    <property type="protein sequence ID" value="EHJ08148.1"/>
    <property type="molecule type" value="Genomic_DNA"/>
</dbReference>
<evidence type="ECO:0000313" key="2">
    <source>
        <dbReference type="EMBL" id="EHJ08148.1"/>
    </source>
</evidence>
<protein>
    <recommendedName>
        <fullName evidence="1">Helix-turn-helix type 11 domain-containing protein</fullName>
    </recommendedName>
</protein>
<name>G5JI31_9STAP</name>
<feature type="domain" description="Helix-turn-helix type 11" evidence="1">
    <location>
        <begin position="6"/>
        <end position="51"/>
    </location>
</feature>
<evidence type="ECO:0000259" key="1">
    <source>
        <dbReference type="Pfam" id="PF08279"/>
    </source>
</evidence>
<dbReference type="Gene3D" id="1.10.10.10">
    <property type="entry name" value="Winged helix-like DNA-binding domain superfamily/Winged helix DNA-binding domain"/>
    <property type="match status" value="1"/>
</dbReference>
<keyword evidence="3" id="KW-1185">Reference proteome</keyword>
<evidence type="ECO:0000313" key="3">
    <source>
        <dbReference type="Proteomes" id="UP000005413"/>
    </source>
</evidence>
<dbReference type="OrthoDB" id="86031at2"/>
<organism evidence="2 3">
    <name type="scientific">Staphylococcus simiae CCM 7213 = CCUG 51256</name>
    <dbReference type="NCBI Taxonomy" id="911238"/>
    <lineage>
        <taxon>Bacteria</taxon>
        <taxon>Bacillati</taxon>
        <taxon>Bacillota</taxon>
        <taxon>Bacilli</taxon>
        <taxon>Bacillales</taxon>
        <taxon>Staphylococcaceae</taxon>
        <taxon>Staphylococcus</taxon>
    </lineage>
</organism>
<dbReference type="AlphaFoldDB" id="G5JI31"/>
<comment type="caution">
    <text evidence="2">The sequence shown here is derived from an EMBL/GenBank/DDBJ whole genome shotgun (WGS) entry which is preliminary data.</text>
</comment>